<gene>
    <name evidence="5 8" type="primary">rimM</name>
    <name evidence="8" type="ORF">PH603_15975</name>
</gene>
<keyword evidence="3 5" id="KW-0698">rRNA processing</keyword>
<dbReference type="PANTHER" id="PTHR33692:SF1">
    <property type="entry name" value="RIBOSOME MATURATION FACTOR RIMM"/>
    <property type="match status" value="1"/>
</dbReference>
<dbReference type="HAMAP" id="MF_00014">
    <property type="entry name" value="Ribosome_mat_RimM"/>
    <property type="match status" value="1"/>
</dbReference>
<dbReference type="Pfam" id="PF24986">
    <property type="entry name" value="PRC_RimM"/>
    <property type="match status" value="1"/>
</dbReference>
<dbReference type="InterPro" id="IPR009000">
    <property type="entry name" value="Transl_B-barrel_sf"/>
</dbReference>
<keyword evidence="1 5" id="KW-0963">Cytoplasm</keyword>
<dbReference type="InterPro" id="IPR056792">
    <property type="entry name" value="PRC_RimM"/>
</dbReference>
<dbReference type="SUPFAM" id="SSF50346">
    <property type="entry name" value="PRC-barrel domain"/>
    <property type="match status" value="1"/>
</dbReference>
<dbReference type="Pfam" id="PF01782">
    <property type="entry name" value="RimM"/>
    <property type="match status" value="1"/>
</dbReference>
<evidence type="ECO:0000256" key="2">
    <source>
        <dbReference type="ARBA" id="ARBA00022517"/>
    </source>
</evidence>
<dbReference type="InterPro" id="IPR011961">
    <property type="entry name" value="RimM"/>
</dbReference>
<evidence type="ECO:0000259" key="6">
    <source>
        <dbReference type="Pfam" id="PF01782"/>
    </source>
</evidence>
<comment type="subcellular location">
    <subcellularLocation>
        <location evidence="5">Cytoplasm</location>
    </subcellularLocation>
</comment>
<evidence type="ECO:0000313" key="8">
    <source>
        <dbReference type="EMBL" id="WCL54037.1"/>
    </source>
</evidence>
<dbReference type="EMBL" id="CP116805">
    <property type="protein sequence ID" value="WCL54037.1"/>
    <property type="molecule type" value="Genomic_DNA"/>
</dbReference>
<dbReference type="InterPro" id="IPR036976">
    <property type="entry name" value="RimM_N_sf"/>
</dbReference>
<dbReference type="RefSeq" id="WP_289503756.1">
    <property type="nucleotide sequence ID" value="NZ_CP116805.1"/>
</dbReference>
<sequence length="206" mass="22343">MSNGSTERRNQGLEEGWVCVGAFGPAHGVHGDIKVRAFTENPTDLFAFKALHRGANGPLVKLKKKRDDKDDGFVVTVDGVKTREDAMALKGRKLFVPREALDDLADEDEFYLADLIGLTAEDEGGTEIGFVRAVENFGAEDLVEIVLKAPVEGIGRFAFVPFRKVFVPVVDIKGSRLVIAFADWVEAMKEGGFAPESEEGGDGDDA</sequence>
<keyword evidence="4 5" id="KW-0143">Chaperone</keyword>
<feature type="domain" description="Ribosome maturation factor RimM PRC barrel" evidence="7">
    <location>
        <begin position="114"/>
        <end position="178"/>
    </location>
</feature>
<dbReference type="GO" id="GO:0043022">
    <property type="term" value="F:ribosome binding"/>
    <property type="evidence" value="ECO:0007669"/>
    <property type="project" value="InterPro"/>
</dbReference>
<dbReference type="Gene3D" id="2.40.30.60">
    <property type="entry name" value="RimM"/>
    <property type="match status" value="1"/>
</dbReference>
<organism evidence="8 9">
    <name type="scientific">Gimibacter soli</name>
    <dbReference type="NCBI Taxonomy" id="3024400"/>
    <lineage>
        <taxon>Bacteria</taxon>
        <taxon>Pseudomonadati</taxon>
        <taxon>Pseudomonadota</taxon>
        <taxon>Alphaproteobacteria</taxon>
        <taxon>Kordiimonadales</taxon>
        <taxon>Temperatibacteraceae</taxon>
        <taxon>Gimibacter</taxon>
    </lineage>
</organism>
<dbReference type="InterPro" id="IPR011033">
    <property type="entry name" value="PRC_barrel-like_sf"/>
</dbReference>
<dbReference type="InterPro" id="IPR002676">
    <property type="entry name" value="RimM_N"/>
</dbReference>
<evidence type="ECO:0000256" key="3">
    <source>
        <dbReference type="ARBA" id="ARBA00022552"/>
    </source>
</evidence>
<dbReference type="AlphaFoldDB" id="A0AAE9XPU2"/>
<dbReference type="NCBIfam" id="TIGR02273">
    <property type="entry name" value="16S_RimM"/>
    <property type="match status" value="1"/>
</dbReference>
<dbReference type="GO" id="GO:0005737">
    <property type="term" value="C:cytoplasm"/>
    <property type="evidence" value="ECO:0007669"/>
    <property type="project" value="UniProtKB-SubCell"/>
</dbReference>
<evidence type="ECO:0000256" key="4">
    <source>
        <dbReference type="ARBA" id="ARBA00023186"/>
    </source>
</evidence>
<dbReference type="KEGG" id="gso:PH603_15975"/>
<comment type="function">
    <text evidence="5">An accessory protein needed during the final step in the assembly of 30S ribosomal subunit, possibly for assembly of the head region. Essential for efficient processing of 16S rRNA. May be needed both before and after RbfA during the maturation of 16S rRNA. It has affinity for free ribosomal 30S subunits but not for 70S ribosomes.</text>
</comment>
<proteinExistence type="inferred from homology"/>
<dbReference type="Proteomes" id="UP001217500">
    <property type="component" value="Chromosome"/>
</dbReference>
<keyword evidence="9" id="KW-1185">Reference proteome</keyword>
<feature type="domain" description="RimM N-terminal" evidence="6">
    <location>
        <begin position="19"/>
        <end position="99"/>
    </location>
</feature>
<name>A0AAE9XPU2_9PROT</name>
<comment type="similarity">
    <text evidence="5">Belongs to the RimM family.</text>
</comment>
<evidence type="ECO:0000313" key="9">
    <source>
        <dbReference type="Proteomes" id="UP001217500"/>
    </source>
</evidence>
<keyword evidence="2 5" id="KW-0690">Ribosome biogenesis</keyword>
<accession>A0AAE9XPU2</accession>
<dbReference type="GO" id="GO:0042274">
    <property type="term" value="P:ribosomal small subunit biogenesis"/>
    <property type="evidence" value="ECO:0007669"/>
    <property type="project" value="UniProtKB-UniRule"/>
</dbReference>
<comment type="subunit">
    <text evidence="5">Binds ribosomal protein uS19.</text>
</comment>
<dbReference type="PANTHER" id="PTHR33692">
    <property type="entry name" value="RIBOSOME MATURATION FACTOR RIMM"/>
    <property type="match status" value="1"/>
</dbReference>
<reference evidence="8" key="1">
    <citation type="submission" date="2023-01" db="EMBL/GenBank/DDBJ databases">
        <title>The genome sequence of Kordiimonadaceae bacterium 6D33.</title>
        <authorList>
            <person name="Liu Y."/>
        </authorList>
    </citation>
    <scope>NUCLEOTIDE SEQUENCE</scope>
    <source>
        <strain evidence="8">6D33</strain>
    </source>
</reference>
<evidence type="ECO:0000259" key="7">
    <source>
        <dbReference type="Pfam" id="PF24986"/>
    </source>
</evidence>
<protein>
    <recommendedName>
        <fullName evidence="5">Ribosome maturation factor RimM</fullName>
    </recommendedName>
</protein>
<dbReference type="GO" id="GO:0005840">
    <property type="term" value="C:ribosome"/>
    <property type="evidence" value="ECO:0007669"/>
    <property type="project" value="InterPro"/>
</dbReference>
<evidence type="ECO:0000256" key="1">
    <source>
        <dbReference type="ARBA" id="ARBA00022490"/>
    </source>
</evidence>
<dbReference type="GO" id="GO:0006364">
    <property type="term" value="P:rRNA processing"/>
    <property type="evidence" value="ECO:0007669"/>
    <property type="project" value="UniProtKB-UniRule"/>
</dbReference>
<comment type="domain">
    <text evidence="5">The PRC barrel domain binds ribosomal protein uS19.</text>
</comment>
<dbReference type="SUPFAM" id="SSF50447">
    <property type="entry name" value="Translation proteins"/>
    <property type="match status" value="1"/>
</dbReference>
<evidence type="ECO:0000256" key="5">
    <source>
        <dbReference type="HAMAP-Rule" id="MF_00014"/>
    </source>
</evidence>
<dbReference type="Gene3D" id="2.30.30.240">
    <property type="entry name" value="PRC-barrel domain"/>
    <property type="match status" value="1"/>
</dbReference>